<dbReference type="PRINTS" id="PR00237">
    <property type="entry name" value="GPCRRHODOPSN"/>
</dbReference>
<dbReference type="SMART" id="SM01381">
    <property type="entry name" value="7TM_GPCR_Srsx"/>
    <property type="match status" value="1"/>
</dbReference>
<dbReference type="GO" id="GO:0001588">
    <property type="term" value="F:dopamine neurotransmitter receptor activity, coupled via Gs"/>
    <property type="evidence" value="ECO:0007669"/>
    <property type="project" value="TreeGrafter"/>
</dbReference>
<dbReference type="PRINTS" id="PR01102">
    <property type="entry name" value="5HT6RECEPTR"/>
</dbReference>
<keyword evidence="2" id="KW-1003">Cell membrane</keyword>
<keyword evidence="7 9" id="KW-0675">Receptor</keyword>
<reference evidence="14 15" key="2">
    <citation type="journal article" date="2021" name="J. Hered.">
        <title>Feather Gene Expression Elucidates the Developmental Basis of Plumage Iridescence in African Starlings.</title>
        <authorList>
            <person name="Rubenstein D.R."/>
            <person name="Corvelo A."/>
            <person name="MacManes M.D."/>
            <person name="Maia R."/>
            <person name="Narzisi G."/>
            <person name="Rousaki A."/>
            <person name="Vandenabeele P."/>
            <person name="Shawkey M.D."/>
            <person name="Solomon J."/>
        </authorList>
    </citation>
    <scope>NUCLEOTIDE SEQUENCE [LARGE SCALE GENOMIC DNA]</scope>
    <source>
        <strain evidence="14">SS15</strain>
    </source>
</reference>
<dbReference type="Pfam" id="PF00001">
    <property type="entry name" value="7tm_1"/>
    <property type="match status" value="1"/>
</dbReference>
<accession>A0A835TVP5</accession>
<feature type="non-terminal residue" evidence="13">
    <location>
        <position position="1"/>
    </location>
</feature>
<evidence type="ECO:0000256" key="10">
    <source>
        <dbReference type="SAM" id="MobiDB-lite"/>
    </source>
</evidence>
<dbReference type="GO" id="GO:0043410">
    <property type="term" value="P:positive regulation of MAPK cascade"/>
    <property type="evidence" value="ECO:0007669"/>
    <property type="project" value="TreeGrafter"/>
</dbReference>
<keyword evidence="6 11" id="KW-0472">Membrane</keyword>
<dbReference type="GO" id="GO:0005886">
    <property type="term" value="C:plasma membrane"/>
    <property type="evidence" value="ECO:0007669"/>
    <property type="project" value="UniProtKB-SubCell"/>
</dbReference>
<evidence type="ECO:0000313" key="13">
    <source>
        <dbReference type="EMBL" id="KAG0118189.1"/>
    </source>
</evidence>
<evidence type="ECO:0000256" key="1">
    <source>
        <dbReference type="ARBA" id="ARBA00004651"/>
    </source>
</evidence>
<dbReference type="InterPro" id="IPR017452">
    <property type="entry name" value="GPCR_Rhodpsn_7TM"/>
</dbReference>
<feature type="transmembrane region" description="Helical" evidence="11">
    <location>
        <begin position="85"/>
        <end position="108"/>
    </location>
</feature>
<evidence type="ECO:0000256" key="9">
    <source>
        <dbReference type="RuleBase" id="RU000688"/>
    </source>
</evidence>
<organism evidence="13">
    <name type="scientific">Lamprotornis superbus</name>
    <dbReference type="NCBI Taxonomy" id="245042"/>
    <lineage>
        <taxon>Eukaryota</taxon>
        <taxon>Metazoa</taxon>
        <taxon>Chordata</taxon>
        <taxon>Craniata</taxon>
        <taxon>Vertebrata</taxon>
        <taxon>Euteleostomi</taxon>
        <taxon>Archelosauria</taxon>
        <taxon>Archosauria</taxon>
        <taxon>Dinosauria</taxon>
        <taxon>Saurischia</taxon>
        <taxon>Theropoda</taxon>
        <taxon>Coelurosauria</taxon>
        <taxon>Aves</taxon>
        <taxon>Neognathae</taxon>
        <taxon>Neoaves</taxon>
        <taxon>Telluraves</taxon>
        <taxon>Australaves</taxon>
        <taxon>Passeriformes</taxon>
        <taxon>Sturnidae</taxon>
        <taxon>Lamprotornis</taxon>
    </lineage>
</organism>
<gene>
    <name evidence="14" type="ORF">IHE44_0012817</name>
    <name evidence="13" type="ORF">IHE44_001347</name>
</gene>
<dbReference type="OrthoDB" id="5951059at2759"/>
<feature type="transmembrane region" description="Helical" evidence="11">
    <location>
        <begin position="120"/>
        <end position="144"/>
    </location>
</feature>
<keyword evidence="8 9" id="KW-0807">Transducer</keyword>
<comment type="subcellular location">
    <subcellularLocation>
        <location evidence="1">Cell membrane</location>
        <topology evidence="1">Multi-pass membrane protein</topology>
    </subcellularLocation>
</comment>
<evidence type="ECO:0000256" key="3">
    <source>
        <dbReference type="ARBA" id="ARBA00022692"/>
    </source>
</evidence>
<dbReference type="InterPro" id="IPR000276">
    <property type="entry name" value="GPCR_Rhodpsn"/>
</dbReference>
<feature type="transmembrane region" description="Helical" evidence="11">
    <location>
        <begin position="309"/>
        <end position="332"/>
    </location>
</feature>
<feature type="compositionally biased region" description="Basic and acidic residues" evidence="10">
    <location>
        <begin position="11"/>
        <end position="21"/>
    </location>
</feature>
<feature type="non-terminal residue" evidence="13">
    <location>
        <position position="758"/>
    </location>
</feature>
<keyword evidence="5 9" id="KW-0297">G-protein coupled receptor</keyword>
<dbReference type="EMBL" id="JADDUC020000006">
    <property type="protein sequence ID" value="KAI1238104.1"/>
    <property type="molecule type" value="Genomic_DNA"/>
</dbReference>
<evidence type="ECO:0000313" key="14">
    <source>
        <dbReference type="EMBL" id="KAI1238104.1"/>
    </source>
</evidence>
<proteinExistence type="inferred from homology"/>
<dbReference type="PANTHER" id="PTHR24248:SF203">
    <property type="entry name" value="OCTOPAMINE RECEPTOR"/>
    <property type="match status" value="1"/>
</dbReference>
<evidence type="ECO:0000256" key="4">
    <source>
        <dbReference type="ARBA" id="ARBA00022989"/>
    </source>
</evidence>
<dbReference type="PANTHER" id="PTHR24248">
    <property type="entry name" value="ADRENERGIC RECEPTOR-RELATED G-PROTEIN COUPLED RECEPTOR"/>
    <property type="match status" value="1"/>
</dbReference>
<dbReference type="GO" id="GO:0045202">
    <property type="term" value="C:synapse"/>
    <property type="evidence" value="ECO:0007669"/>
    <property type="project" value="GOC"/>
</dbReference>
<sequence>QWTLSSGTRPLDGHSPVERSKSLKNHSNQQIMSGMVMKGEQDRTEIMPLDFNSGKMLMDRNETWLSNFSSAASSFARGGVGLQEVLIGLILTLIDVVTLLGNTIVFLCPVVEKRLRTVTYMFIMSLAMADFLVACLVMPFSIIYEVTGMWLFGKLFCKVWISFDVMFCTASIVTLCFISLDRYCSVVTPYHYSRRMSRGRCIVMTCTVWVYSSLISFLPVMQGWNEIPGVDFDAGRECIFVTNWVFAIVASALAFFLPFVVMCLMYFFIYRASRLKATRIMSQTLEIHYHPNSKRQNHLQLENKATRTISIIISVFVLCWLPYFVLNVWLAARGTDSTSTVLLGTFKIITWLGYCNSTINPLLYAFLNRDFQHALKKLLICRRRSQVDVGEDMVSIATFSKTAPDLEYSVTISHSPSKLTFTSFKKTQETPQKRIMEHNIGKHSSWTCPLRRAKDIPTDLTLSAEVAVTSMCSFAENGSVVILNDGTSIGLGELSGQSVLEDKGGASSQALKYRTIPGCSSLAKALTSLITFSRASSLWFGTHFSLPLRGPTARTVFWVRCSSSVSSCSVSSSSQRRQPTAEQMYFTWGTRQAHIVKQTALSKVGIHLNREGKTDVVDIYPMAIKAKHPGKDIAKVTLKKSPHINCGALTEPLLFCSLRVCSPSSPLALRGALQPYQRRGLRNLQADGLFTGKEGTVRQVPRQVDRRRKALIYSECKRSKIGIAEFPPVFPKQPKTDLGSSLACLSTEVALPKVQQSA</sequence>
<dbReference type="FunFam" id="1.20.1070.10:FF:000607">
    <property type="entry name" value="5-hydroxytryptamine receptor 4-like"/>
    <property type="match status" value="1"/>
</dbReference>
<reference evidence="14" key="3">
    <citation type="submission" date="2022-01" db="EMBL/GenBank/DDBJ databases">
        <authorList>
            <person name="Rubenstein D.R."/>
        </authorList>
    </citation>
    <scope>NUCLEOTIDE SEQUENCE</scope>
    <source>
        <strain evidence="14">SS15</strain>
        <tissue evidence="14">Liver</tissue>
    </source>
</reference>
<evidence type="ECO:0000256" key="11">
    <source>
        <dbReference type="SAM" id="Phobius"/>
    </source>
</evidence>
<dbReference type="EMBL" id="JADDUC010000117">
    <property type="protein sequence ID" value="KAG0118189.1"/>
    <property type="molecule type" value="Genomic_DNA"/>
</dbReference>
<dbReference type="PROSITE" id="PS00237">
    <property type="entry name" value="G_PROTEIN_RECEP_F1_1"/>
    <property type="match status" value="1"/>
</dbReference>
<evidence type="ECO:0000256" key="6">
    <source>
        <dbReference type="ARBA" id="ARBA00023136"/>
    </source>
</evidence>
<keyword evidence="15" id="KW-1185">Reference proteome</keyword>
<dbReference type="SUPFAM" id="SSF81321">
    <property type="entry name" value="Family A G protein-coupled receptor-like"/>
    <property type="match status" value="1"/>
</dbReference>
<dbReference type="AlphaFoldDB" id="A0A835TVP5"/>
<evidence type="ECO:0000256" key="2">
    <source>
        <dbReference type="ARBA" id="ARBA00022475"/>
    </source>
</evidence>
<feature type="transmembrane region" description="Helical" evidence="11">
    <location>
        <begin position="244"/>
        <end position="269"/>
    </location>
</feature>
<keyword evidence="4 11" id="KW-1133">Transmembrane helix</keyword>
<comment type="similarity">
    <text evidence="9">Belongs to the G-protein coupled receptor 1 family.</text>
</comment>
<evidence type="ECO:0000313" key="15">
    <source>
        <dbReference type="Proteomes" id="UP000618051"/>
    </source>
</evidence>
<feature type="region of interest" description="Disordered" evidence="10">
    <location>
        <begin position="1"/>
        <end position="26"/>
    </location>
</feature>
<dbReference type="GO" id="GO:0071880">
    <property type="term" value="P:adenylate cyclase-activating adrenergic receptor signaling pathway"/>
    <property type="evidence" value="ECO:0007669"/>
    <property type="project" value="TreeGrafter"/>
</dbReference>
<feature type="transmembrane region" description="Helical" evidence="11">
    <location>
        <begin position="201"/>
        <end position="224"/>
    </location>
</feature>
<keyword evidence="3 9" id="KW-0812">Transmembrane</keyword>
<dbReference type="Gene3D" id="1.20.1070.10">
    <property type="entry name" value="Rhodopsin 7-helix transmembrane proteins"/>
    <property type="match status" value="1"/>
</dbReference>
<feature type="domain" description="G-protein coupled receptors family 1 profile" evidence="12">
    <location>
        <begin position="101"/>
        <end position="364"/>
    </location>
</feature>
<evidence type="ECO:0000256" key="8">
    <source>
        <dbReference type="ARBA" id="ARBA00023224"/>
    </source>
</evidence>
<dbReference type="GO" id="GO:0004930">
    <property type="term" value="F:G protein-coupled receptor activity"/>
    <property type="evidence" value="ECO:0007669"/>
    <property type="project" value="UniProtKB-KW"/>
</dbReference>
<comment type="caution">
    <text evidence="13">The sequence shown here is derived from an EMBL/GenBank/DDBJ whole genome shotgun (WGS) entry which is preliminary data.</text>
</comment>
<evidence type="ECO:0000256" key="5">
    <source>
        <dbReference type="ARBA" id="ARBA00023040"/>
    </source>
</evidence>
<feature type="transmembrane region" description="Helical" evidence="11">
    <location>
        <begin position="348"/>
        <end position="367"/>
    </location>
</feature>
<feature type="transmembrane region" description="Helical" evidence="11">
    <location>
        <begin position="159"/>
        <end position="180"/>
    </location>
</feature>
<dbReference type="CDD" id="cd14967">
    <property type="entry name" value="7tmA_amine_R-like"/>
    <property type="match status" value="1"/>
</dbReference>
<name>A0A835TVP5_9PASS</name>
<protein>
    <submittedName>
        <fullName evidence="13">Histamine H2 receptor</fullName>
    </submittedName>
</protein>
<reference evidence="13" key="1">
    <citation type="submission" date="2020-10" db="EMBL/GenBank/DDBJ databases">
        <title>Feather gene expression reveals the developmental basis of iridescence in African starlings.</title>
        <authorList>
            <person name="Rubenstein D.R."/>
        </authorList>
    </citation>
    <scope>NUCLEOTIDE SEQUENCE</scope>
    <source>
        <strain evidence="13">SS15</strain>
        <tissue evidence="13">Liver</tissue>
    </source>
</reference>
<dbReference type="Proteomes" id="UP000618051">
    <property type="component" value="Unassembled WGS sequence"/>
</dbReference>
<evidence type="ECO:0000256" key="7">
    <source>
        <dbReference type="ARBA" id="ARBA00023170"/>
    </source>
</evidence>
<dbReference type="PROSITE" id="PS50262">
    <property type="entry name" value="G_PROTEIN_RECEP_F1_2"/>
    <property type="match status" value="1"/>
</dbReference>
<evidence type="ECO:0000259" key="12">
    <source>
        <dbReference type="PROSITE" id="PS50262"/>
    </source>
</evidence>